<dbReference type="EMBL" id="LR796231">
    <property type="protein sequence ID" value="CAB4128404.1"/>
    <property type="molecule type" value="Genomic_DNA"/>
</dbReference>
<evidence type="ECO:0000313" key="2">
    <source>
        <dbReference type="EMBL" id="CAB5219131.1"/>
    </source>
</evidence>
<sequence length="129" mass="14561">MLTDSNIEFTYEGTPGVPLTWVIDEQCLYDLALSQEHAAIFQTADEVIDISDQYPDHPGITVSFRKNGEVLDTFQTTDYFGSILLSEPLVLNMLEYAYGLYVVSPNALFQNNEFVILDQDVSGREKFHG</sequence>
<name>A0A6J5L114_9CAUD</name>
<proteinExistence type="predicted"/>
<evidence type="ECO:0000313" key="1">
    <source>
        <dbReference type="EMBL" id="CAB4128404.1"/>
    </source>
</evidence>
<organism evidence="1">
    <name type="scientific">uncultured Caudovirales phage</name>
    <dbReference type="NCBI Taxonomy" id="2100421"/>
    <lineage>
        <taxon>Viruses</taxon>
        <taxon>Duplodnaviria</taxon>
        <taxon>Heunggongvirae</taxon>
        <taxon>Uroviricota</taxon>
        <taxon>Caudoviricetes</taxon>
        <taxon>Peduoviridae</taxon>
        <taxon>Maltschvirus</taxon>
        <taxon>Maltschvirus maltsch</taxon>
    </lineage>
</organism>
<protein>
    <submittedName>
        <fullName evidence="1">Uncharacterized protein</fullName>
    </submittedName>
</protein>
<accession>A0A6J5L114</accession>
<gene>
    <name evidence="1" type="ORF">UFOVP113_41</name>
    <name evidence="2" type="ORF">UFOVP225_28</name>
</gene>
<reference evidence="1" key="1">
    <citation type="submission" date="2020-04" db="EMBL/GenBank/DDBJ databases">
        <authorList>
            <person name="Chiriac C."/>
            <person name="Salcher M."/>
            <person name="Ghai R."/>
            <person name="Kavagutti S V."/>
        </authorList>
    </citation>
    <scope>NUCLEOTIDE SEQUENCE</scope>
</reference>
<dbReference type="EMBL" id="LR798275">
    <property type="protein sequence ID" value="CAB5219131.1"/>
    <property type="molecule type" value="Genomic_DNA"/>
</dbReference>